<feature type="transmembrane region" description="Helical" evidence="1">
    <location>
        <begin position="100"/>
        <end position="119"/>
    </location>
</feature>
<dbReference type="EMBL" id="LT906446">
    <property type="protein sequence ID" value="SNU95277.1"/>
    <property type="molecule type" value="Genomic_DNA"/>
</dbReference>
<feature type="transmembrane region" description="Helical" evidence="1">
    <location>
        <begin position="125"/>
        <end position="151"/>
    </location>
</feature>
<dbReference type="Proteomes" id="UP000215383">
    <property type="component" value="Chromosome 1"/>
</dbReference>
<keyword evidence="1" id="KW-0812">Transmembrane</keyword>
<name>A0A239TC18_9FIRM</name>
<evidence type="ECO:0000313" key="2">
    <source>
        <dbReference type="EMBL" id="SNU95277.1"/>
    </source>
</evidence>
<keyword evidence="1" id="KW-1133">Transmembrane helix</keyword>
<reference evidence="2 3" key="1">
    <citation type="submission" date="2017-06" db="EMBL/GenBank/DDBJ databases">
        <authorList>
            <consortium name="Pathogen Informatics"/>
        </authorList>
    </citation>
    <scope>NUCLEOTIDE SEQUENCE [LARGE SCALE GENOMIC DNA]</scope>
    <source>
        <strain evidence="2 3">NCTC10570</strain>
    </source>
</reference>
<protein>
    <submittedName>
        <fullName evidence="2">Uncharacterized protein</fullName>
    </submittedName>
</protein>
<feature type="transmembrane region" description="Helical" evidence="1">
    <location>
        <begin position="7"/>
        <end position="24"/>
    </location>
</feature>
<accession>A0A239TC18</accession>
<sequence>MKYKTSTLCEIAILVAMISILGSIKIPNIIPGIEFQLSAPLAVAICSVFGFKKYIISGILSSIICLALGTQNILNVAIAMQFRLIVGLLLYLAQNHLYMIVIAGPIASLIARFSLFFFLGNLGALTFSMLLFTLPGLIFTAIASPILVNILKKIIHKRR</sequence>
<dbReference type="AlphaFoldDB" id="A0A239TC18"/>
<keyword evidence="3" id="KW-1185">Reference proteome</keyword>
<dbReference type="eggNOG" id="ENOG50302Q0">
    <property type="taxonomic scope" value="Bacteria"/>
</dbReference>
<feature type="transmembrane region" description="Helical" evidence="1">
    <location>
        <begin position="54"/>
        <end position="70"/>
    </location>
</feature>
<dbReference type="GeneID" id="78506396"/>
<dbReference type="RefSeq" id="WP_027889190.1">
    <property type="nucleotide sequence ID" value="NZ_CALXYH010000035.1"/>
</dbReference>
<organism evidence="2 3">
    <name type="scientific">Megamonas hypermegale</name>
    <dbReference type="NCBI Taxonomy" id="158847"/>
    <lineage>
        <taxon>Bacteria</taxon>
        <taxon>Bacillati</taxon>
        <taxon>Bacillota</taxon>
        <taxon>Negativicutes</taxon>
        <taxon>Selenomonadales</taxon>
        <taxon>Selenomonadaceae</taxon>
        <taxon>Megamonas</taxon>
    </lineage>
</organism>
<evidence type="ECO:0000313" key="3">
    <source>
        <dbReference type="Proteomes" id="UP000215383"/>
    </source>
</evidence>
<dbReference type="Gene3D" id="1.10.1760.20">
    <property type="match status" value="1"/>
</dbReference>
<evidence type="ECO:0000256" key="1">
    <source>
        <dbReference type="SAM" id="Phobius"/>
    </source>
</evidence>
<proteinExistence type="predicted"/>
<gene>
    <name evidence="2" type="ORF">SAMEA4364220_00361</name>
</gene>
<keyword evidence="1" id="KW-0472">Membrane</keyword>